<evidence type="ECO:0000256" key="9">
    <source>
        <dbReference type="HAMAP-Rule" id="MF_02244"/>
    </source>
</evidence>
<dbReference type="Proteomes" id="UP000293995">
    <property type="component" value="Chromosome"/>
</dbReference>
<dbReference type="GO" id="GO:0020037">
    <property type="term" value="F:heme binding"/>
    <property type="evidence" value="ECO:0007669"/>
    <property type="project" value="InterPro"/>
</dbReference>
<dbReference type="PANTHER" id="PTHR36843">
    <property type="entry name" value="HEME-DEPENDENT PEROXIDASE YWFI-RELATED"/>
    <property type="match status" value="1"/>
</dbReference>
<evidence type="ECO:0000256" key="7">
    <source>
        <dbReference type="ARBA" id="ARBA00049896"/>
    </source>
</evidence>
<keyword evidence="4 9" id="KW-0408">Iron</keyword>
<dbReference type="HAMAP" id="MF_02244">
    <property type="entry name" value="Coproheme_decarbox_2"/>
    <property type="match status" value="1"/>
</dbReference>
<dbReference type="GO" id="GO:0016634">
    <property type="term" value="F:oxidoreductase activity, acting on the CH-CH group of donors, oxygen as acceptor"/>
    <property type="evidence" value="ECO:0007669"/>
    <property type="project" value="UniProtKB-UniRule"/>
</dbReference>
<protein>
    <recommendedName>
        <fullName evidence="1 9">Coproheme decarboxylase</fullName>
        <ecNumber evidence="8 9">1.3.98.5</ecNumber>
    </recommendedName>
    <alternativeName>
        <fullName evidence="5 9">Coproheme III oxidative decarboxylase</fullName>
    </alternativeName>
    <alternativeName>
        <fullName evidence="6 9">Hydrogen peroxide-dependent heme synthase</fullName>
    </alternativeName>
</protein>
<evidence type="ECO:0000313" key="10">
    <source>
        <dbReference type="EMBL" id="QAY59401.1"/>
    </source>
</evidence>
<evidence type="ECO:0000256" key="8">
    <source>
        <dbReference type="ARBA" id="ARBA00050019"/>
    </source>
</evidence>
<comment type="pathway">
    <text evidence="9">Porphyrin-containing compound metabolism; protoheme biosynthesis.</text>
</comment>
<dbReference type="SUPFAM" id="SSF54909">
    <property type="entry name" value="Dimeric alpha+beta barrel"/>
    <property type="match status" value="1"/>
</dbReference>
<feature type="binding site" description="axial binding residue" evidence="9">
    <location>
        <position position="165"/>
    </location>
    <ligand>
        <name>Fe-coproporphyrin III</name>
        <dbReference type="ChEBI" id="CHEBI:68438"/>
    </ligand>
    <ligandPart>
        <name>Fe</name>
        <dbReference type="ChEBI" id="CHEBI:18248"/>
    </ligandPart>
</feature>
<comment type="similarity">
    <text evidence="9">Belongs to the ChdC family. Type 2 subfamily.</text>
</comment>
<dbReference type="EMBL" id="CP035494">
    <property type="protein sequence ID" value="QAY59401.1"/>
    <property type="molecule type" value="Genomic_DNA"/>
</dbReference>
<dbReference type="EC" id="1.3.98.5" evidence="8 9"/>
<evidence type="ECO:0000256" key="2">
    <source>
        <dbReference type="ARBA" id="ARBA00022617"/>
    </source>
</evidence>
<feature type="active site" evidence="9">
    <location>
        <position position="142"/>
    </location>
</feature>
<dbReference type="AlphaFoldDB" id="A0A4V0YD42"/>
<evidence type="ECO:0000256" key="5">
    <source>
        <dbReference type="ARBA" id="ARBA00029882"/>
    </source>
</evidence>
<accession>A0A4V0YD42</accession>
<name>A0A4V0YD42_9MICO</name>
<dbReference type="KEGG" id="mprt:ET475_04930"/>
<proteinExistence type="inferred from homology"/>
<evidence type="ECO:0000256" key="6">
    <source>
        <dbReference type="ARBA" id="ARBA00030236"/>
    </source>
</evidence>
<dbReference type="NCBIfam" id="NF042928">
    <property type="entry name" value="HemQ_actino"/>
    <property type="match status" value="1"/>
</dbReference>
<gene>
    <name evidence="9" type="primary">chdC</name>
    <name evidence="10" type="ORF">ET475_04930</name>
</gene>
<dbReference type="Pfam" id="PF06778">
    <property type="entry name" value="Chlor_dismutase"/>
    <property type="match status" value="1"/>
</dbReference>
<comment type="function">
    <text evidence="9">Involved in coproporphyrin-dependent heme b biosynthesis. Catalyzes the decarboxylation of Fe-coproporphyrin III (coproheme) to heme b (protoheme IX), the last step of the pathway. The reaction occurs in a stepwise manner with a three-propionate intermediate.</text>
</comment>
<keyword evidence="9" id="KW-0350">Heme biosynthesis</keyword>
<comment type="cofactor">
    <cofactor evidence="9">
        <name>Fe-coproporphyrin III</name>
        <dbReference type="ChEBI" id="CHEBI:68438"/>
    </cofactor>
    <text evidence="9">Fe-coproporphyrin III acts as both substrate and redox cofactor.</text>
</comment>
<dbReference type="InterPro" id="IPR011008">
    <property type="entry name" value="Dimeric_a/b-barrel"/>
</dbReference>
<dbReference type="OrthoDB" id="9773646at2"/>
<dbReference type="Gene3D" id="3.30.70.1030">
    <property type="entry name" value="Apc35880, domain 1"/>
    <property type="match status" value="2"/>
</dbReference>
<comment type="catalytic activity">
    <reaction evidence="9">
        <text>Fe-coproporphyrin III + H2O2 + H(+) = harderoheme III + CO2 + 2 H2O</text>
        <dbReference type="Rhea" id="RHEA:57940"/>
        <dbReference type="ChEBI" id="CHEBI:15377"/>
        <dbReference type="ChEBI" id="CHEBI:15378"/>
        <dbReference type="ChEBI" id="CHEBI:16240"/>
        <dbReference type="ChEBI" id="CHEBI:16526"/>
        <dbReference type="ChEBI" id="CHEBI:68438"/>
        <dbReference type="ChEBI" id="CHEBI:142463"/>
    </reaction>
</comment>
<dbReference type="PANTHER" id="PTHR36843:SF1">
    <property type="entry name" value="COPROHEME DECARBOXYLASE"/>
    <property type="match status" value="1"/>
</dbReference>
<organism evidence="10 11">
    <name type="scientific">Microbacterium protaetiae</name>
    <dbReference type="NCBI Taxonomy" id="2509458"/>
    <lineage>
        <taxon>Bacteria</taxon>
        <taxon>Bacillati</taxon>
        <taxon>Actinomycetota</taxon>
        <taxon>Actinomycetes</taxon>
        <taxon>Micrococcales</taxon>
        <taxon>Microbacteriaceae</taxon>
        <taxon>Microbacterium</taxon>
    </lineage>
</organism>
<evidence type="ECO:0000256" key="1">
    <source>
        <dbReference type="ARBA" id="ARBA00014413"/>
    </source>
</evidence>
<keyword evidence="2 9" id="KW-0349">Heme</keyword>
<keyword evidence="3 9" id="KW-0479">Metal-binding</keyword>
<evidence type="ECO:0000256" key="3">
    <source>
        <dbReference type="ARBA" id="ARBA00022723"/>
    </source>
</evidence>
<keyword evidence="11" id="KW-1185">Reference proteome</keyword>
<dbReference type="GO" id="GO:0006785">
    <property type="term" value="P:heme B biosynthetic process"/>
    <property type="evidence" value="ECO:0007669"/>
    <property type="project" value="UniProtKB-UniRule"/>
</dbReference>
<evidence type="ECO:0000256" key="4">
    <source>
        <dbReference type="ARBA" id="ARBA00023004"/>
    </source>
</evidence>
<dbReference type="InterPro" id="IPR010644">
    <property type="entry name" value="ChdC/CLD"/>
</dbReference>
<comment type="catalytic activity">
    <reaction evidence="7">
        <text>Fe-coproporphyrin III + 2 H2O2 + 2 H(+) = heme b + 2 CO2 + 4 H2O</text>
        <dbReference type="Rhea" id="RHEA:56516"/>
        <dbReference type="ChEBI" id="CHEBI:15377"/>
        <dbReference type="ChEBI" id="CHEBI:15378"/>
        <dbReference type="ChEBI" id="CHEBI:16240"/>
        <dbReference type="ChEBI" id="CHEBI:16526"/>
        <dbReference type="ChEBI" id="CHEBI:60344"/>
        <dbReference type="ChEBI" id="CHEBI:68438"/>
        <dbReference type="EC" id="1.3.98.5"/>
    </reaction>
    <physiologicalReaction direction="left-to-right" evidence="7">
        <dbReference type="Rhea" id="RHEA:56517"/>
    </physiologicalReaction>
</comment>
<reference evidence="10 11" key="1">
    <citation type="submission" date="2019-01" db="EMBL/GenBank/DDBJ databases">
        <title>Genome sequencing of strain DFW100M-13.</title>
        <authorList>
            <person name="Heo J."/>
            <person name="Kim S.-J."/>
            <person name="Kim J.-S."/>
            <person name="Hong S.-B."/>
            <person name="Kwon S.-W."/>
        </authorList>
    </citation>
    <scope>NUCLEOTIDE SEQUENCE [LARGE SCALE GENOMIC DNA]</scope>
    <source>
        <strain evidence="10 11">DFW100M-13</strain>
    </source>
</reference>
<dbReference type="GO" id="GO:0046872">
    <property type="term" value="F:metal ion binding"/>
    <property type="evidence" value="ECO:0007669"/>
    <property type="project" value="UniProtKB-KW"/>
</dbReference>
<sequence length="240" mass="26311">MMDAVPDRAVSPESESSEAPAVYTLWAAFARPTGAAVPADALSSAGRDLEAAIAQVEASGVTVRGTYDVSGFRADADLLFWLHGDSPRALQAALRTLRRVPAIAALTPRQTFVAVHRAAEFNRSHVPAFVRGLEPKPWLAVYPFVRSKDWYLLRENERSRMLAEHGRAGAGYTGVLTNTVAAFALGDYEWVVPIESDELTDLVDMMRDLRYVDARRHVIEETPFFTGHVITAAEVAEVLS</sequence>
<comment type="catalytic activity">
    <reaction evidence="9">
        <text>harderoheme III + H2O2 + H(+) = heme b + CO2 + 2 H2O</text>
        <dbReference type="Rhea" id="RHEA:57944"/>
        <dbReference type="ChEBI" id="CHEBI:15377"/>
        <dbReference type="ChEBI" id="CHEBI:15378"/>
        <dbReference type="ChEBI" id="CHEBI:16240"/>
        <dbReference type="ChEBI" id="CHEBI:16526"/>
        <dbReference type="ChEBI" id="CHEBI:60344"/>
        <dbReference type="ChEBI" id="CHEBI:142463"/>
    </reaction>
</comment>
<evidence type="ECO:0000313" key="11">
    <source>
        <dbReference type="Proteomes" id="UP000293995"/>
    </source>
</evidence>
<keyword evidence="9" id="KW-0560">Oxidoreductase</keyword>